<evidence type="ECO:0000313" key="1">
    <source>
        <dbReference type="EMBL" id="QOR57657.1"/>
    </source>
</evidence>
<dbReference type="SUPFAM" id="SSF51695">
    <property type="entry name" value="PLC-like phosphodiesterases"/>
    <property type="match status" value="1"/>
</dbReference>
<dbReference type="InterPro" id="IPR017946">
    <property type="entry name" value="PLC-like_Pdiesterase_TIM-brl"/>
</dbReference>
<dbReference type="RefSeq" id="YP_010113297.1">
    <property type="nucleotide sequence ID" value="NC_055901.1"/>
</dbReference>
<dbReference type="PROSITE" id="PS50007">
    <property type="entry name" value="PIPLC_X_DOMAIN"/>
    <property type="match status" value="1"/>
</dbReference>
<evidence type="ECO:0008006" key="3">
    <source>
        <dbReference type="Google" id="ProtNLM"/>
    </source>
</evidence>
<proteinExistence type="predicted"/>
<dbReference type="Proteomes" id="UP000594028">
    <property type="component" value="Segment"/>
</dbReference>
<dbReference type="KEGG" id="vg:65131810"/>
<dbReference type="GO" id="GO:0006629">
    <property type="term" value="P:lipid metabolic process"/>
    <property type="evidence" value="ECO:0007669"/>
    <property type="project" value="InterPro"/>
</dbReference>
<dbReference type="GeneID" id="65131810"/>
<name>A0A7M1RT92_9CAUD</name>
<sequence length="205" mass="24681">MNIGTHNSLTYLTPKKWWQKLIKFTAKCQEVDYEKQYELGARVFDVRLWYDDDLKMEIRHGRIAYKIGYTVFFNMLDFLEEKGGCYVRLICEEDSFAKNDQTVTDKEKCFIEDCRYIESLYNNIKFFGGNRKHDWKVLYNFENKDVPNLIDRYSSTTSLFKSDNKWLAVLDDLYPKLYAKLKNKRLVKEHDDKEGYLFIDFINIK</sequence>
<dbReference type="EMBL" id="MT774408">
    <property type="protein sequence ID" value="QOR57657.1"/>
    <property type="molecule type" value="Genomic_DNA"/>
</dbReference>
<dbReference type="Gene3D" id="3.20.20.190">
    <property type="entry name" value="Phosphatidylinositol (PI) phosphodiesterase"/>
    <property type="match status" value="1"/>
</dbReference>
<protein>
    <recommendedName>
        <fullName evidence="3">Phosphatidylinositol-specific phospholipase C X domain-containing protein</fullName>
    </recommendedName>
</protein>
<reference evidence="1 2" key="1">
    <citation type="submission" date="2020-07" db="EMBL/GenBank/DDBJ databases">
        <title>Taxonomic proposal: Crassvirales, a new order of highly abundant and diverse bacterial viruses.</title>
        <authorList>
            <person name="Shkoporov A.N."/>
            <person name="Stockdale S.R."/>
            <person name="Guerin E."/>
            <person name="Ross R.P."/>
            <person name="Hill C."/>
        </authorList>
    </citation>
    <scope>NUCLEOTIDE SEQUENCE [LARGE SCALE GENOMIC DNA]</scope>
</reference>
<accession>A0A7M1RT92</accession>
<evidence type="ECO:0000313" key="2">
    <source>
        <dbReference type="Proteomes" id="UP000594028"/>
    </source>
</evidence>
<organism evidence="1 2">
    <name type="scientific">uncultured phage cr130_1</name>
    <dbReference type="NCBI Taxonomy" id="2772092"/>
    <lineage>
        <taxon>Viruses</taxon>
        <taxon>Duplodnaviria</taxon>
        <taxon>Heunggongvirae</taxon>
        <taxon>Uroviricota</taxon>
        <taxon>Caudoviricetes</taxon>
        <taxon>Crassvirales</taxon>
        <taxon>Suoliviridae</taxon>
        <taxon>Oafivirinae</taxon>
        <taxon>Chuhaivirus</taxon>
        <taxon>Chuhaivirus simiae</taxon>
    </lineage>
</organism>
<keyword evidence="2" id="KW-1185">Reference proteome</keyword>
<dbReference type="GO" id="GO:0008081">
    <property type="term" value="F:phosphoric diester hydrolase activity"/>
    <property type="evidence" value="ECO:0007669"/>
    <property type="project" value="InterPro"/>
</dbReference>